<dbReference type="RefSeq" id="WP_290206888.1">
    <property type="nucleotide sequence ID" value="NZ_JASDDK010000003.1"/>
</dbReference>
<dbReference type="SUPFAM" id="SSF55781">
    <property type="entry name" value="GAF domain-like"/>
    <property type="match status" value="1"/>
</dbReference>
<dbReference type="PROSITE" id="PS50109">
    <property type="entry name" value="HIS_KIN"/>
    <property type="match status" value="1"/>
</dbReference>
<evidence type="ECO:0000256" key="4">
    <source>
        <dbReference type="ARBA" id="ARBA00022679"/>
    </source>
</evidence>
<keyword evidence="12" id="KW-1185">Reference proteome</keyword>
<dbReference type="Gene3D" id="3.30.450.40">
    <property type="match status" value="1"/>
</dbReference>
<dbReference type="Pfam" id="PF02518">
    <property type="entry name" value="HATPase_c"/>
    <property type="match status" value="1"/>
</dbReference>
<keyword evidence="4" id="KW-0808">Transferase</keyword>
<dbReference type="SMART" id="SM00387">
    <property type="entry name" value="HATPase_c"/>
    <property type="match status" value="1"/>
</dbReference>
<evidence type="ECO:0000256" key="2">
    <source>
        <dbReference type="ARBA" id="ARBA00012438"/>
    </source>
</evidence>
<dbReference type="PANTHER" id="PTHR43711:SF26">
    <property type="entry name" value="SENSOR HISTIDINE KINASE RCSC"/>
    <property type="match status" value="1"/>
</dbReference>
<dbReference type="InterPro" id="IPR003018">
    <property type="entry name" value="GAF"/>
</dbReference>
<accession>A0ABT7ZW93</accession>
<sequence>MQFLKIDDGSLYKGIFETSVEGILVADKSGVIVKLNAAAEKIFGYDTDELLGEKIEVLIPKELKQKHVGHRNRYSKKPEVRRMGQGMDLSGVRKDGSLFPLEISLSPSVIDGNPIVVAYVIDITKRLEVEKNLKNSEAKNKAIIQALPDYIFVVNKERVYTDVHSSNSEILKKIESLLVGNSIFEMLPEGMTKKVKAIFDKVEKTGKNETLEYTFLVENKLRHYEGRVVLTDQDKFLVVVRDTSEQKEAEKNLFIKNRALDSAANGIIIVDATLPKHPIIYVNDAFSNITGYSKDDAIGKNWGFLQGSDSDQKAVRDIKRAMSIGHSCNVQLRNYKKDGSLFWNEVTITPVFDANEKLTHFIGVQNDVTTRKKEELLKENSNTILEMVAKHQSIETISNKIIETTEEQIDNALVSILRLNTKEKTLHKLSAPKVPEGFNTAIEGIKIGPSVGSCGTAAYTKKEVIVADIENDPLWKDHKKMALKNGLKACWSFPILSSKKIVLGTFAVYCETCREPTSEEKNVLTDATKLLSIALEQEQMYITIQNNQDELKSYADQLEKKVKERTNELSETVAQLIDVNDNLGVQIEETKLAELKALSSQSLYLAIAQQFPNGVIVIFDKHYKILSVHGEDLKRLGLDEKWMMNKTVDEIPNFTEERRERLKADLNETLNGNHKSFQVEFGEYDYAVNSLPLYNGLETAEQALFVYTNITEQKDIEKKIHKSLQKEKDLGELKSRFISMASHEFRTPLSVILSSATLIEKLNAAGQEEKRENYVKRIKSNVKHLVTILNDFLSLGKIEEGKLTTSPQELDIVIFSKNIIEDLEFNLKEGQAIQFSTDKDEIMAFLDEKLLRHIILNLMSNAIKYSNENKQIILELKTNKSQFTIEVTDDGIGIPEDEQANLFDRFFRAQNVTNIQGTGLGLHIVKRYVEILGGSIAFKSEPNQGSTFTVILPLKQSTNEETFTY</sequence>
<dbReference type="InterPro" id="IPR050736">
    <property type="entry name" value="Sensor_HK_Regulatory"/>
</dbReference>
<evidence type="ECO:0000313" key="11">
    <source>
        <dbReference type="EMBL" id="MDN3493237.1"/>
    </source>
</evidence>
<dbReference type="CDD" id="cd00130">
    <property type="entry name" value="PAS"/>
    <property type="match status" value="2"/>
</dbReference>
<dbReference type="InterPro" id="IPR036890">
    <property type="entry name" value="HATPase_C_sf"/>
</dbReference>
<dbReference type="SMART" id="SM00091">
    <property type="entry name" value="PAS"/>
    <property type="match status" value="3"/>
</dbReference>
<dbReference type="NCBIfam" id="TIGR00229">
    <property type="entry name" value="sensory_box"/>
    <property type="match status" value="2"/>
</dbReference>
<dbReference type="InterPro" id="IPR035965">
    <property type="entry name" value="PAS-like_dom_sf"/>
</dbReference>
<evidence type="ECO:0000256" key="7">
    <source>
        <dbReference type="SAM" id="Coils"/>
    </source>
</evidence>
<organism evidence="11 12">
    <name type="scientific">Winogradskyella bathintestinalis</name>
    <dbReference type="NCBI Taxonomy" id="3035208"/>
    <lineage>
        <taxon>Bacteria</taxon>
        <taxon>Pseudomonadati</taxon>
        <taxon>Bacteroidota</taxon>
        <taxon>Flavobacteriia</taxon>
        <taxon>Flavobacteriales</taxon>
        <taxon>Flavobacteriaceae</taxon>
        <taxon>Winogradskyella</taxon>
    </lineage>
</organism>
<evidence type="ECO:0000256" key="1">
    <source>
        <dbReference type="ARBA" id="ARBA00000085"/>
    </source>
</evidence>
<comment type="catalytic activity">
    <reaction evidence="1">
        <text>ATP + protein L-histidine = ADP + protein N-phospho-L-histidine.</text>
        <dbReference type="EC" id="2.7.13.3"/>
    </reaction>
</comment>
<feature type="coiled-coil region" evidence="7">
    <location>
        <begin position="544"/>
        <end position="575"/>
    </location>
</feature>
<dbReference type="Pfam" id="PF00989">
    <property type="entry name" value="PAS"/>
    <property type="match status" value="1"/>
</dbReference>
<evidence type="ECO:0000259" key="8">
    <source>
        <dbReference type="PROSITE" id="PS50109"/>
    </source>
</evidence>
<dbReference type="Pfam" id="PF13426">
    <property type="entry name" value="PAS_9"/>
    <property type="match status" value="1"/>
</dbReference>
<dbReference type="InterPro" id="IPR004358">
    <property type="entry name" value="Sig_transdc_His_kin-like_C"/>
</dbReference>
<protein>
    <recommendedName>
        <fullName evidence="2">histidine kinase</fullName>
        <ecNumber evidence="2">2.7.13.3</ecNumber>
    </recommendedName>
</protein>
<dbReference type="SMART" id="SM00065">
    <property type="entry name" value="GAF"/>
    <property type="match status" value="1"/>
</dbReference>
<comment type="caution">
    <text evidence="11">The sequence shown here is derived from an EMBL/GenBank/DDBJ whole genome shotgun (WGS) entry which is preliminary data.</text>
</comment>
<dbReference type="Pfam" id="PF13185">
    <property type="entry name" value="GAF_2"/>
    <property type="match status" value="1"/>
</dbReference>
<evidence type="ECO:0000259" key="9">
    <source>
        <dbReference type="PROSITE" id="PS50112"/>
    </source>
</evidence>
<dbReference type="EC" id="2.7.13.3" evidence="2"/>
<evidence type="ECO:0000256" key="5">
    <source>
        <dbReference type="ARBA" id="ARBA00022777"/>
    </source>
</evidence>
<gene>
    <name evidence="11" type="ORF">QMA06_10915</name>
</gene>
<dbReference type="InterPro" id="IPR003594">
    <property type="entry name" value="HATPase_dom"/>
</dbReference>
<name>A0ABT7ZW93_9FLAO</name>
<dbReference type="SMART" id="SM00086">
    <property type="entry name" value="PAC"/>
    <property type="match status" value="2"/>
</dbReference>
<dbReference type="InterPro" id="IPR000014">
    <property type="entry name" value="PAS"/>
</dbReference>
<dbReference type="Gene3D" id="1.10.287.130">
    <property type="match status" value="1"/>
</dbReference>
<evidence type="ECO:0000256" key="3">
    <source>
        <dbReference type="ARBA" id="ARBA00022553"/>
    </source>
</evidence>
<dbReference type="SUPFAM" id="SSF55874">
    <property type="entry name" value="ATPase domain of HSP90 chaperone/DNA topoisomerase II/histidine kinase"/>
    <property type="match status" value="1"/>
</dbReference>
<keyword evidence="7" id="KW-0175">Coiled coil</keyword>
<evidence type="ECO:0000256" key="6">
    <source>
        <dbReference type="ARBA" id="ARBA00023012"/>
    </source>
</evidence>
<dbReference type="PANTHER" id="PTHR43711">
    <property type="entry name" value="TWO-COMPONENT HISTIDINE KINASE"/>
    <property type="match status" value="1"/>
</dbReference>
<evidence type="ECO:0000259" key="10">
    <source>
        <dbReference type="PROSITE" id="PS50113"/>
    </source>
</evidence>
<dbReference type="CDD" id="cd00082">
    <property type="entry name" value="HisKA"/>
    <property type="match status" value="1"/>
</dbReference>
<dbReference type="Pfam" id="PF00512">
    <property type="entry name" value="HisKA"/>
    <property type="match status" value="1"/>
</dbReference>
<dbReference type="SUPFAM" id="SSF47384">
    <property type="entry name" value="Homodimeric domain of signal transducing histidine kinase"/>
    <property type="match status" value="1"/>
</dbReference>
<dbReference type="SMART" id="SM00388">
    <property type="entry name" value="HisKA"/>
    <property type="match status" value="1"/>
</dbReference>
<feature type="domain" description="Histidine kinase" evidence="8">
    <location>
        <begin position="740"/>
        <end position="956"/>
    </location>
</feature>
<feature type="domain" description="PAS" evidence="9">
    <location>
        <begin position="8"/>
        <end position="62"/>
    </location>
</feature>
<dbReference type="PROSITE" id="PS50112">
    <property type="entry name" value="PAS"/>
    <property type="match status" value="2"/>
</dbReference>
<dbReference type="CDD" id="cd00075">
    <property type="entry name" value="HATPase"/>
    <property type="match status" value="1"/>
</dbReference>
<evidence type="ECO:0000313" key="12">
    <source>
        <dbReference type="Proteomes" id="UP001231197"/>
    </source>
</evidence>
<dbReference type="InterPro" id="IPR001610">
    <property type="entry name" value="PAC"/>
</dbReference>
<feature type="domain" description="PAC" evidence="10">
    <location>
        <begin position="85"/>
        <end position="135"/>
    </location>
</feature>
<keyword evidence="5" id="KW-0418">Kinase</keyword>
<keyword evidence="6" id="KW-0902">Two-component regulatory system</keyword>
<feature type="domain" description="PAC" evidence="10">
    <location>
        <begin position="328"/>
        <end position="380"/>
    </location>
</feature>
<feature type="domain" description="PAS" evidence="9">
    <location>
        <begin position="258"/>
        <end position="301"/>
    </location>
</feature>
<dbReference type="Gene3D" id="3.30.450.20">
    <property type="entry name" value="PAS domain"/>
    <property type="match status" value="4"/>
</dbReference>
<dbReference type="EMBL" id="JASDDK010000003">
    <property type="protein sequence ID" value="MDN3493237.1"/>
    <property type="molecule type" value="Genomic_DNA"/>
</dbReference>
<dbReference type="InterPro" id="IPR003661">
    <property type="entry name" value="HisK_dim/P_dom"/>
</dbReference>
<dbReference type="InterPro" id="IPR005467">
    <property type="entry name" value="His_kinase_dom"/>
</dbReference>
<dbReference type="SUPFAM" id="SSF55785">
    <property type="entry name" value="PYP-like sensor domain (PAS domain)"/>
    <property type="match status" value="4"/>
</dbReference>
<dbReference type="InterPro" id="IPR036097">
    <property type="entry name" value="HisK_dim/P_sf"/>
</dbReference>
<dbReference type="InterPro" id="IPR000700">
    <property type="entry name" value="PAS-assoc_C"/>
</dbReference>
<reference evidence="11 12" key="1">
    <citation type="journal article" date="2023" name="Int. J. Syst. Evol. Microbiol.">
        <title>Winogradskyella bathintestinalis sp. nov., isolated from the intestine of the deep-sea loosejaw dragonfish, Malacosteus niger.</title>
        <authorList>
            <person name="Uniacke-Lowe S."/>
            <person name="Johnson C.N."/>
            <person name="Stanton C."/>
            <person name="Hill C."/>
            <person name="Ross P."/>
        </authorList>
    </citation>
    <scope>NUCLEOTIDE SEQUENCE [LARGE SCALE GENOMIC DNA]</scope>
    <source>
        <strain evidence="11 12">APC 3343</strain>
    </source>
</reference>
<proteinExistence type="predicted"/>
<dbReference type="Gene3D" id="3.30.565.10">
    <property type="entry name" value="Histidine kinase-like ATPase, C-terminal domain"/>
    <property type="match status" value="1"/>
</dbReference>
<dbReference type="Proteomes" id="UP001231197">
    <property type="component" value="Unassembled WGS sequence"/>
</dbReference>
<dbReference type="PROSITE" id="PS50113">
    <property type="entry name" value="PAC"/>
    <property type="match status" value="2"/>
</dbReference>
<keyword evidence="3" id="KW-0597">Phosphoprotein</keyword>
<dbReference type="InterPro" id="IPR013767">
    <property type="entry name" value="PAS_fold"/>
</dbReference>
<dbReference type="InterPro" id="IPR029016">
    <property type="entry name" value="GAF-like_dom_sf"/>
</dbReference>
<dbReference type="PRINTS" id="PR00344">
    <property type="entry name" value="BCTRLSENSOR"/>
</dbReference>